<feature type="domain" description="PRP1 splicing factor N-terminal" evidence="2">
    <location>
        <begin position="38"/>
        <end position="94"/>
    </location>
</feature>
<organism evidence="3 4">
    <name type="scientific">Punica granatum</name>
    <name type="common">Pomegranate</name>
    <dbReference type="NCBI Taxonomy" id="22663"/>
    <lineage>
        <taxon>Eukaryota</taxon>
        <taxon>Viridiplantae</taxon>
        <taxon>Streptophyta</taxon>
        <taxon>Embryophyta</taxon>
        <taxon>Tracheophyta</taxon>
        <taxon>Spermatophyta</taxon>
        <taxon>Magnoliopsida</taxon>
        <taxon>eudicotyledons</taxon>
        <taxon>Gunneridae</taxon>
        <taxon>Pentapetalae</taxon>
        <taxon>rosids</taxon>
        <taxon>malvids</taxon>
        <taxon>Myrtales</taxon>
        <taxon>Lythraceae</taxon>
        <taxon>Punica</taxon>
    </lineage>
</organism>
<sequence>MPRSSRTGEIIFDPEIEKTARTNRRAKRLVDELVEPTSSFNDTGGDGELEFNEDDEEDDKGYDENRKFDEFEGNDVGLFASAEYDEDDKEADAV</sequence>
<evidence type="ECO:0000259" key="2">
    <source>
        <dbReference type="Pfam" id="PF06424"/>
    </source>
</evidence>
<dbReference type="GO" id="GO:0000398">
    <property type="term" value="P:mRNA splicing, via spliceosome"/>
    <property type="evidence" value="ECO:0007669"/>
    <property type="project" value="InterPro"/>
</dbReference>
<protein>
    <recommendedName>
        <fullName evidence="2">PRP1 splicing factor N-terminal domain-containing protein</fullName>
    </recommendedName>
</protein>
<dbReference type="AlphaFoldDB" id="A0A2I0JRE4"/>
<feature type="compositionally biased region" description="Acidic residues" evidence="1">
    <location>
        <begin position="83"/>
        <end position="94"/>
    </location>
</feature>
<proteinExistence type="predicted"/>
<evidence type="ECO:0000256" key="1">
    <source>
        <dbReference type="SAM" id="MobiDB-lite"/>
    </source>
</evidence>
<keyword evidence="4" id="KW-1185">Reference proteome</keyword>
<dbReference type="STRING" id="22663.A0A2I0JRE4"/>
<feature type="region of interest" description="Disordered" evidence="1">
    <location>
        <begin position="27"/>
        <end position="94"/>
    </location>
</feature>
<gene>
    <name evidence="3" type="ORF">CRG98_020751</name>
</gene>
<reference evidence="3 4" key="1">
    <citation type="submission" date="2017-11" db="EMBL/GenBank/DDBJ databases">
        <title>De-novo sequencing of pomegranate (Punica granatum L.) genome.</title>
        <authorList>
            <person name="Akparov Z."/>
            <person name="Amiraslanov A."/>
            <person name="Hajiyeva S."/>
            <person name="Abbasov M."/>
            <person name="Kaur K."/>
            <person name="Hamwieh A."/>
            <person name="Solovyev V."/>
            <person name="Salamov A."/>
            <person name="Braich B."/>
            <person name="Kosarev P."/>
            <person name="Mahmoud A."/>
            <person name="Hajiyev E."/>
            <person name="Babayeva S."/>
            <person name="Izzatullayeva V."/>
            <person name="Mammadov A."/>
            <person name="Mammadov A."/>
            <person name="Sharifova S."/>
            <person name="Ojaghi J."/>
            <person name="Eynullazada K."/>
            <person name="Bayramov B."/>
            <person name="Abdulazimova A."/>
            <person name="Shahmuradov I."/>
        </authorList>
    </citation>
    <scope>NUCLEOTIDE SEQUENCE [LARGE SCALE GENOMIC DNA]</scope>
    <source>
        <strain evidence="4">cv. AG2017</strain>
        <tissue evidence="3">Leaf</tissue>
    </source>
</reference>
<evidence type="ECO:0000313" key="3">
    <source>
        <dbReference type="EMBL" id="PKI58852.1"/>
    </source>
</evidence>
<comment type="caution">
    <text evidence="3">The sequence shown here is derived from an EMBL/GenBank/DDBJ whole genome shotgun (WGS) entry which is preliminary data.</text>
</comment>
<dbReference type="InterPro" id="IPR010491">
    <property type="entry name" value="PRP1_N"/>
</dbReference>
<feature type="compositionally biased region" description="Acidic residues" evidence="1">
    <location>
        <begin position="45"/>
        <end position="61"/>
    </location>
</feature>
<dbReference type="EMBL" id="PGOL01001337">
    <property type="protein sequence ID" value="PKI58852.1"/>
    <property type="molecule type" value="Genomic_DNA"/>
</dbReference>
<dbReference type="Proteomes" id="UP000233551">
    <property type="component" value="Unassembled WGS sequence"/>
</dbReference>
<accession>A0A2I0JRE4</accession>
<name>A0A2I0JRE4_PUNGR</name>
<evidence type="ECO:0000313" key="4">
    <source>
        <dbReference type="Proteomes" id="UP000233551"/>
    </source>
</evidence>
<dbReference type="Pfam" id="PF06424">
    <property type="entry name" value="PRP1_N"/>
    <property type="match status" value="1"/>
</dbReference>